<name>A0ABS0HB63_9SPHN</name>
<keyword evidence="3" id="KW-0804">Transcription</keyword>
<evidence type="ECO:0000256" key="1">
    <source>
        <dbReference type="ARBA" id="ARBA00023015"/>
    </source>
</evidence>
<dbReference type="InterPro" id="IPR050109">
    <property type="entry name" value="HTH-type_TetR-like_transc_reg"/>
</dbReference>
<evidence type="ECO:0000256" key="4">
    <source>
        <dbReference type="PROSITE-ProRule" id="PRU00335"/>
    </source>
</evidence>
<gene>
    <name evidence="6" type="ORF">I2488_00840</name>
</gene>
<feature type="domain" description="HTH tetR-type" evidence="5">
    <location>
        <begin position="33"/>
        <end position="93"/>
    </location>
</feature>
<organism evidence="6 7">
    <name type="scientific">Novosphingobium jiangmenense</name>
    <dbReference type="NCBI Taxonomy" id="2791981"/>
    <lineage>
        <taxon>Bacteria</taxon>
        <taxon>Pseudomonadati</taxon>
        <taxon>Pseudomonadota</taxon>
        <taxon>Alphaproteobacteria</taxon>
        <taxon>Sphingomonadales</taxon>
        <taxon>Sphingomonadaceae</taxon>
        <taxon>Novosphingobium</taxon>
    </lineage>
</organism>
<keyword evidence="2 4" id="KW-0238">DNA-binding</keyword>
<accession>A0ABS0HB63</accession>
<dbReference type="EMBL" id="JADQDC010000001">
    <property type="protein sequence ID" value="MBF9149538.1"/>
    <property type="molecule type" value="Genomic_DNA"/>
</dbReference>
<evidence type="ECO:0000256" key="3">
    <source>
        <dbReference type="ARBA" id="ARBA00023163"/>
    </source>
</evidence>
<sequence length="224" mass="25088">MAGSTMQKRMLAAMRPAALGEGEPIRWQQRKSAQTRLKMLEAAVDCLVEGGYQGLTTAQVAERAKVSRGAMHHHFATRMDLVAAVVEHVFYQRMRLFLDDYISAMAQSRGALLIDLATEAHWRSVQSREYAAYLELAVAARTDPELDAAFAPAAKRYDEVWIAEMIESFPQWKDQWEAMKLGSDFAIAVHSGLLMQGPVMGAERIEKVLRLTIATIRGLYDPMT</sequence>
<keyword evidence="7" id="KW-1185">Reference proteome</keyword>
<dbReference type="InterPro" id="IPR001647">
    <property type="entry name" value="HTH_TetR"/>
</dbReference>
<keyword evidence="1" id="KW-0805">Transcription regulation</keyword>
<dbReference type="PROSITE" id="PS50977">
    <property type="entry name" value="HTH_TETR_2"/>
    <property type="match status" value="1"/>
</dbReference>
<dbReference type="PRINTS" id="PR00455">
    <property type="entry name" value="HTHTETR"/>
</dbReference>
<dbReference type="PANTHER" id="PTHR30055">
    <property type="entry name" value="HTH-TYPE TRANSCRIPTIONAL REGULATOR RUTR"/>
    <property type="match status" value="1"/>
</dbReference>
<dbReference type="Proteomes" id="UP000600799">
    <property type="component" value="Unassembled WGS sequence"/>
</dbReference>
<dbReference type="SUPFAM" id="SSF46689">
    <property type="entry name" value="Homeodomain-like"/>
    <property type="match status" value="1"/>
</dbReference>
<reference evidence="6 7" key="1">
    <citation type="submission" date="2020-11" db="EMBL/GenBank/DDBJ databases">
        <title>The genome sequence of Novosphingobium sp. 1Y9A.</title>
        <authorList>
            <person name="Liu Y."/>
        </authorList>
    </citation>
    <scope>NUCLEOTIDE SEQUENCE [LARGE SCALE GENOMIC DNA]</scope>
    <source>
        <strain evidence="6 7">1Y9A</strain>
    </source>
</reference>
<dbReference type="RefSeq" id="WP_196273914.1">
    <property type="nucleotide sequence ID" value="NZ_JADQDC010000001.1"/>
</dbReference>
<protein>
    <submittedName>
        <fullName evidence="6">TetR/AcrR family transcriptional regulator</fullName>
    </submittedName>
</protein>
<evidence type="ECO:0000313" key="7">
    <source>
        <dbReference type="Proteomes" id="UP000600799"/>
    </source>
</evidence>
<dbReference type="Pfam" id="PF00440">
    <property type="entry name" value="TetR_N"/>
    <property type="match status" value="1"/>
</dbReference>
<dbReference type="PANTHER" id="PTHR30055:SF234">
    <property type="entry name" value="HTH-TYPE TRANSCRIPTIONAL REGULATOR BETI"/>
    <property type="match status" value="1"/>
</dbReference>
<feature type="DNA-binding region" description="H-T-H motif" evidence="4">
    <location>
        <begin position="56"/>
        <end position="75"/>
    </location>
</feature>
<evidence type="ECO:0000313" key="6">
    <source>
        <dbReference type="EMBL" id="MBF9149538.1"/>
    </source>
</evidence>
<dbReference type="InterPro" id="IPR009057">
    <property type="entry name" value="Homeodomain-like_sf"/>
</dbReference>
<evidence type="ECO:0000259" key="5">
    <source>
        <dbReference type="PROSITE" id="PS50977"/>
    </source>
</evidence>
<dbReference type="Gene3D" id="1.10.357.10">
    <property type="entry name" value="Tetracycline Repressor, domain 2"/>
    <property type="match status" value="1"/>
</dbReference>
<proteinExistence type="predicted"/>
<comment type="caution">
    <text evidence="6">The sequence shown here is derived from an EMBL/GenBank/DDBJ whole genome shotgun (WGS) entry which is preliminary data.</text>
</comment>
<evidence type="ECO:0000256" key="2">
    <source>
        <dbReference type="ARBA" id="ARBA00023125"/>
    </source>
</evidence>